<keyword evidence="10 17" id="KW-0249">Electron transport</keyword>
<dbReference type="AlphaFoldDB" id="A0A4D6EKK9"/>
<keyword evidence="8 17" id="KW-0999">Mitochondrion inner membrane</keyword>
<evidence type="ECO:0000256" key="1">
    <source>
        <dbReference type="ARBA" id="ARBA00004448"/>
    </source>
</evidence>
<organism evidence="20">
    <name type="scientific">Poeciliopsis sp. MVH99-2a#5</name>
    <dbReference type="NCBI Taxonomy" id="2565868"/>
    <lineage>
        <taxon>Eukaryota</taxon>
        <taxon>Metazoa</taxon>
        <taxon>Chordata</taxon>
        <taxon>Craniata</taxon>
        <taxon>Vertebrata</taxon>
        <taxon>Euteleostomi</taxon>
        <taxon>Actinopterygii</taxon>
        <taxon>Neopterygii</taxon>
        <taxon>Teleostei</taxon>
        <taxon>Neoteleostei</taxon>
        <taxon>Acanthomorphata</taxon>
        <taxon>Ovalentaria</taxon>
        <taxon>Atherinomorphae</taxon>
        <taxon>Cyprinodontiformes</taxon>
        <taxon>Poeciliidae</taxon>
        <taxon>Poeciliinae</taxon>
        <taxon>Poeciliopsis</taxon>
    </lineage>
</organism>
<keyword evidence="14 17" id="KW-0496">Mitochondrion</keyword>
<evidence type="ECO:0000256" key="2">
    <source>
        <dbReference type="ARBA" id="ARBA00007012"/>
    </source>
</evidence>
<dbReference type="InterPro" id="IPR001750">
    <property type="entry name" value="ND/Mrp_TM"/>
</dbReference>
<keyword evidence="5" id="KW-0813">Transport</keyword>
<evidence type="ECO:0000256" key="3">
    <source>
        <dbReference type="ARBA" id="ARBA00012944"/>
    </source>
</evidence>
<evidence type="ECO:0000256" key="6">
    <source>
        <dbReference type="ARBA" id="ARBA00022660"/>
    </source>
</evidence>
<evidence type="ECO:0000259" key="18">
    <source>
        <dbReference type="Pfam" id="PF00361"/>
    </source>
</evidence>
<proteinExistence type="inferred from homology"/>
<evidence type="ECO:0000256" key="13">
    <source>
        <dbReference type="ARBA" id="ARBA00023075"/>
    </source>
</evidence>
<feature type="transmembrane region" description="Helical" evidence="17">
    <location>
        <begin position="273"/>
        <end position="293"/>
    </location>
</feature>
<keyword evidence="12 17" id="KW-0520">NAD</keyword>
<dbReference type="GO" id="GO:0005743">
    <property type="term" value="C:mitochondrial inner membrane"/>
    <property type="evidence" value="ECO:0007669"/>
    <property type="project" value="UniProtKB-SubCell"/>
</dbReference>
<feature type="domain" description="NADH:quinone oxidoreductase/Mrp antiporter transmembrane" evidence="18">
    <location>
        <begin position="23"/>
        <end position="287"/>
    </location>
</feature>
<dbReference type="InterPro" id="IPR050175">
    <property type="entry name" value="Complex_I_Subunit_2"/>
</dbReference>
<dbReference type="Pfam" id="PF06444">
    <property type="entry name" value="NADH_dehy_S2_C"/>
    <property type="match status" value="1"/>
</dbReference>
<evidence type="ECO:0000259" key="19">
    <source>
        <dbReference type="Pfam" id="PF06444"/>
    </source>
</evidence>
<evidence type="ECO:0000256" key="12">
    <source>
        <dbReference type="ARBA" id="ARBA00023027"/>
    </source>
</evidence>
<keyword evidence="15 17" id="KW-0472">Membrane</keyword>
<gene>
    <name evidence="20" type="primary">NADH2</name>
</gene>
<feature type="transmembrane region" description="Helical" evidence="17">
    <location>
        <begin position="233"/>
        <end position="253"/>
    </location>
</feature>
<evidence type="ECO:0000256" key="10">
    <source>
        <dbReference type="ARBA" id="ARBA00022982"/>
    </source>
</evidence>
<keyword evidence="6 17" id="KW-0679">Respiratory chain</keyword>
<feature type="transmembrane region" description="Helical" evidence="17">
    <location>
        <begin position="152"/>
        <end position="170"/>
    </location>
</feature>
<comment type="subcellular location">
    <subcellularLocation>
        <location evidence="1 17">Mitochondrion inner membrane</location>
        <topology evidence="1 17">Multi-pass membrane protein</topology>
    </subcellularLocation>
</comment>
<dbReference type="EC" id="7.1.1.2" evidence="3 17"/>
<evidence type="ECO:0000256" key="5">
    <source>
        <dbReference type="ARBA" id="ARBA00022448"/>
    </source>
</evidence>
<comment type="catalytic activity">
    <reaction evidence="16 17">
        <text>a ubiquinone + NADH + 5 H(+)(in) = a ubiquinol + NAD(+) + 4 H(+)(out)</text>
        <dbReference type="Rhea" id="RHEA:29091"/>
        <dbReference type="Rhea" id="RHEA-COMP:9565"/>
        <dbReference type="Rhea" id="RHEA-COMP:9566"/>
        <dbReference type="ChEBI" id="CHEBI:15378"/>
        <dbReference type="ChEBI" id="CHEBI:16389"/>
        <dbReference type="ChEBI" id="CHEBI:17976"/>
        <dbReference type="ChEBI" id="CHEBI:57540"/>
        <dbReference type="ChEBI" id="CHEBI:57945"/>
        <dbReference type="EC" id="7.1.1.2"/>
    </reaction>
</comment>
<dbReference type="Pfam" id="PF00361">
    <property type="entry name" value="Proton_antipo_M"/>
    <property type="match status" value="1"/>
</dbReference>
<sequence length="348" mass="38257">MSPLTQSIFVISLGLGTTMTLSSTHWLLAWMGIEINTLAIIPLMTQNSHPRAVEAATKYFFAQAGASALLLFAAFLNSCLTGSWNITLMHHPAASTLCILALAMKIGIAPLHSWVPEVMQALDLRTALILSTWQKLAPLYLMYQIPLDNSDLILFLGLFSIAVGGLGGLNQVQILKIMAYSSIAHLGWMVIILSISAHLTLLALYTYLLISFSLFFSLMMMRTKHISSLSISWAKIPTLTMTLPLILLSLGGLPPLTGFAPKWLITMELMKSGLALMALFAILLSLLSLYFYLRIFYTTTLTTPPNNPPGSLPWRFFPQHITLLPTLAITATITLLPLTPAILTFMTY</sequence>
<keyword evidence="13 17" id="KW-0830">Ubiquinone</keyword>
<comment type="similarity">
    <text evidence="2 17">Belongs to the complex I subunit 2 family.</text>
</comment>
<dbReference type="InterPro" id="IPR010933">
    <property type="entry name" value="NADH_DH_su2_C"/>
</dbReference>
<comment type="function">
    <text evidence="17">Core subunit of the mitochondrial membrane respiratory chain NADH dehydrogenase (Complex I) which catalyzes electron transfer from NADH through the respiratory chain, using ubiquinone as an electron acceptor. Essential for the catalytic activity and assembly of complex I.</text>
</comment>
<evidence type="ECO:0000256" key="9">
    <source>
        <dbReference type="ARBA" id="ARBA00022967"/>
    </source>
</evidence>
<keyword evidence="11 17" id="KW-1133">Transmembrane helix</keyword>
<protein>
    <recommendedName>
        <fullName evidence="4 17">NADH-ubiquinone oxidoreductase chain 2</fullName>
        <ecNumber evidence="3 17">7.1.1.2</ecNumber>
    </recommendedName>
</protein>
<dbReference type="InterPro" id="IPR003917">
    <property type="entry name" value="NADH_UbQ_OxRdtase_chain2"/>
</dbReference>
<evidence type="ECO:0000256" key="16">
    <source>
        <dbReference type="ARBA" id="ARBA00049551"/>
    </source>
</evidence>
<feature type="transmembrane region" description="Helical" evidence="17">
    <location>
        <begin position="321"/>
        <end position="343"/>
    </location>
</feature>
<evidence type="ECO:0000256" key="7">
    <source>
        <dbReference type="ARBA" id="ARBA00022692"/>
    </source>
</evidence>
<keyword evidence="9 17" id="KW-1278">Translocase</keyword>
<dbReference type="GO" id="GO:0006120">
    <property type="term" value="P:mitochondrial electron transport, NADH to ubiquinone"/>
    <property type="evidence" value="ECO:0007669"/>
    <property type="project" value="InterPro"/>
</dbReference>
<evidence type="ECO:0000256" key="11">
    <source>
        <dbReference type="ARBA" id="ARBA00022989"/>
    </source>
</evidence>
<dbReference type="EMBL" id="MH118114">
    <property type="protein sequence ID" value="QBZ92960.1"/>
    <property type="molecule type" value="Genomic_DNA"/>
</dbReference>
<name>A0A4D6EKK9_9TELE</name>
<keyword evidence="7 17" id="KW-0812">Transmembrane</keyword>
<evidence type="ECO:0000256" key="15">
    <source>
        <dbReference type="ARBA" id="ARBA00023136"/>
    </source>
</evidence>
<dbReference type="PANTHER" id="PTHR46552:SF1">
    <property type="entry name" value="NADH-UBIQUINONE OXIDOREDUCTASE CHAIN 2"/>
    <property type="match status" value="1"/>
</dbReference>
<dbReference type="PANTHER" id="PTHR46552">
    <property type="entry name" value="NADH-UBIQUINONE OXIDOREDUCTASE CHAIN 2"/>
    <property type="match status" value="1"/>
</dbReference>
<evidence type="ECO:0000256" key="14">
    <source>
        <dbReference type="ARBA" id="ARBA00023128"/>
    </source>
</evidence>
<evidence type="ECO:0000256" key="8">
    <source>
        <dbReference type="ARBA" id="ARBA00022792"/>
    </source>
</evidence>
<feature type="transmembrane region" description="Helical" evidence="17">
    <location>
        <begin position="93"/>
        <end position="115"/>
    </location>
</feature>
<dbReference type="PRINTS" id="PR01436">
    <property type="entry name" value="NADHDHGNASE2"/>
</dbReference>
<dbReference type="GO" id="GO:0008137">
    <property type="term" value="F:NADH dehydrogenase (ubiquinone) activity"/>
    <property type="evidence" value="ECO:0007669"/>
    <property type="project" value="UniProtKB-EC"/>
</dbReference>
<feature type="domain" description="NADH dehydrogenase subunit 2 C-terminal" evidence="19">
    <location>
        <begin position="289"/>
        <end position="343"/>
    </location>
</feature>
<evidence type="ECO:0000313" key="20">
    <source>
        <dbReference type="EMBL" id="QBZ92960.1"/>
    </source>
</evidence>
<feature type="transmembrane region" description="Helical" evidence="17">
    <location>
        <begin position="66"/>
        <end position="87"/>
    </location>
</feature>
<evidence type="ECO:0000256" key="4">
    <source>
        <dbReference type="ARBA" id="ARBA00021008"/>
    </source>
</evidence>
<evidence type="ECO:0000256" key="17">
    <source>
        <dbReference type="RuleBase" id="RU003403"/>
    </source>
</evidence>
<geneLocation type="mitochondrion" evidence="20"/>
<reference evidence="20" key="1">
    <citation type="journal article" date="2019" name="Ecol. Evol.">
        <title>A multilocus phylogeny of the fish genus Poeciliopsis: Solving taxonomic uncertainties and preliminary evidence of reticulation.</title>
        <authorList>
            <person name="Mateos M."/>
            <person name="Dominguez-Dominguez O."/>
            <person name="Varela-Romero A."/>
        </authorList>
    </citation>
    <scope>NUCLEOTIDE SEQUENCE</scope>
</reference>
<accession>A0A4D6EKK9</accession>